<dbReference type="GeneID" id="95659853"/>
<evidence type="ECO:0000256" key="1">
    <source>
        <dbReference type="SAM" id="Phobius"/>
    </source>
</evidence>
<organism evidence="2 3">
    <name type="scientific">Streptomyces filamentosus</name>
    <name type="common">Streptomyces roseosporus</name>
    <dbReference type="NCBI Taxonomy" id="67294"/>
    <lineage>
        <taxon>Bacteria</taxon>
        <taxon>Bacillati</taxon>
        <taxon>Actinomycetota</taxon>
        <taxon>Actinomycetes</taxon>
        <taxon>Kitasatosporales</taxon>
        <taxon>Streptomycetaceae</taxon>
        <taxon>Streptomyces</taxon>
    </lineage>
</organism>
<dbReference type="RefSeq" id="WP_150228800.1">
    <property type="nucleotide sequence ID" value="NZ_BNBE01000001.1"/>
</dbReference>
<dbReference type="AlphaFoldDB" id="A0A919EN08"/>
<comment type="caution">
    <text evidence="2">The sequence shown here is derived from an EMBL/GenBank/DDBJ whole genome shotgun (WGS) entry which is preliminary data.</text>
</comment>
<accession>A0A919EN08</accession>
<keyword evidence="1" id="KW-0812">Transmembrane</keyword>
<protein>
    <submittedName>
        <fullName evidence="2">Uncharacterized protein</fullName>
    </submittedName>
</protein>
<dbReference type="EMBL" id="BNBE01000001">
    <property type="protein sequence ID" value="GHF97534.1"/>
    <property type="molecule type" value="Genomic_DNA"/>
</dbReference>
<reference evidence="2" key="2">
    <citation type="submission" date="2020-09" db="EMBL/GenBank/DDBJ databases">
        <authorList>
            <person name="Sun Q."/>
            <person name="Ohkuma M."/>
        </authorList>
    </citation>
    <scope>NUCLEOTIDE SEQUENCE</scope>
    <source>
        <strain evidence="2">JCM 4122</strain>
    </source>
</reference>
<keyword evidence="3" id="KW-1185">Reference proteome</keyword>
<gene>
    <name evidence="2" type="ORF">GCM10017667_29920</name>
</gene>
<proteinExistence type="predicted"/>
<reference evidence="2" key="1">
    <citation type="journal article" date="2014" name="Int. J. Syst. Evol. Microbiol.">
        <title>Complete genome sequence of Corynebacterium casei LMG S-19264T (=DSM 44701T), isolated from a smear-ripened cheese.</title>
        <authorList>
            <consortium name="US DOE Joint Genome Institute (JGI-PGF)"/>
            <person name="Walter F."/>
            <person name="Albersmeier A."/>
            <person name="Kalinowski J."/>
            <person name="Ruckert C."/>
        </authorList>
    </citation>
    <scope>NUCLEOTIDE SEQUENCE</scope>
    <source>
        <strain evidence="2">JCM 4122</strain>
    </source>
</reference>
<keyword evidence="1" id="KW-0472">Membrane</keyword>
<keyword evidence="1" id="KW-1133">Transmembrane helix</keyword>
<dbReference type="Proteomes" id="UP000632849">
    <property type="component" value="Unassembled WGS sequence"/>
</dbReference>
<evidence type="ECO:0000313" key="3">
    <source>
        <dbReference type="Proteomes" id="UP000632849"/>
    </source>
</evidence>
<sequence>MRIDGPAHLPLRCAVWAGAILTAPLLLLAGGPAYDRLFRHLHRDGAPGPLSKEDGRVHPAYWILTNPLILALTRPTRPRR</sequence>
<feature type="transmembrane region" description="Helical" evidence="1">
    <location>
        <begin position="14"/>
        <end position="34"/>
    </location>
</feature>
<name>A0A919EN08_STRFL</name>
<evidence type="ECO:0000313" key="2">
    <source>
        <dbReference type="EMBL" id="GHF97534.1"/>
    </source>
</evidence>